<dbReference type="InterPro" id="IPR013130">
    <property type="entry name" value="Fe3_Rdtase_TM_dom"/>
</dbReference>
<dbReference type="InterPro" id="IPR013112">
    <property type="entry name" value="FAD-bd_8"/>
</dbReference>
<proteinExistence type="predicted"/>
<dbReference type="GO" id="GO:0000293">
    <property type="term" value="F:ferric-chelate reductase activity"/>
    <property type="evidence" value="ECO:0007669"/>
    <property type="project" value="TreeGrafter"/>
</dbReference>
<keyword evidence="3 8" id="KW-0812">Transmembrane</keyword>
<dbReference type="GO" id="GO:0015677">
    <property type="term" value="P:copper ion import"/>
    <property type="evidence" value="ECO:0007669"/>
    <property type="project" value="TreeGrafter"/>
</dbReference>
<evidence type="ECO:0000256" key="8">
    <source>
        <dbReference type="SAM" id="Phobius"/>
    </source>
</evidence>
<evidence type="ECO:0000256" key="7">
    <source>
        <dbReference type="SAM" id="MobiDB-lite"/>
    </source>
</evidence>
<keyword evidence="6 8" id="KW-0472">Membrane</keyword>
<dbReference type="SFLD" id="SFLDG01168">
    <property type="entry name" value="Ferric_reductase_subgroup_(FRE"/>
    <property type="match status" value="1"/>
</dbReference>
<keyword evidence="4 8" id="KW-1133">Transmembrane helix</keyword>
<evidence type="ECO:0000256" key="5">
    <source>
        <dbReference type="ARBA" id="ARBA00023065"/>
    </source>
</evidence>
<dbReference type="InterPro" id="IPR017927">
    <property type="entry name" value="FAD-bd_FR_type"/>
</dbReference>
<feature type="transmembrane region" description="Helical" evidence="8">
    <location>
        <begin position="274"/>
        <end position="297"/>
    </location>
</feature>
<dbReference type="GO" id="GO:0006879">
    <property type="term" value="P:intracellular iron ion homeostasis"/>
    <property type="evidence" value="ECO:0007669"/>
    <property type="project" value="TreeGrafter"/>
</dbReference>
<dbReference type="Pfam" id="PF08022">
    <property type="entry name" value="FAD_binding_8"/>
    <property type="match status" value="1"/>
</dbReference>
<feature type="region of interest" description="Disordered" evidence="7">
    <location>
        <begin position="648"/>
        <end position="668"/>
    </location>
</feature>
<evidence type="ECO:0000256" key="3">
    <source>
        <dbReference type="ARBA" id="ARBA00022692"/>
    </source>
</evidence>
<dbReference type="Pfam" id="PF01794">
    <property type="entry name" value="Ferric_reduct"/>
    <property type="match status" value="1"/>
</dbReference>
<evidence type="ECO:0000256" key="2">
    <source>
        <dbReference type="ARBA" id="ARBA00022448"/>
    </source>
</evidence>
<feature type="transmembrane region" description="Helical" evidence="8">
    <location>
        <begin position="249"/>
        <end position="268"/>
    </location>
</feature>
<keyword evidence="11" id="KW-1185">Reference proteome</keyword>
<dbReference type="PROSITE" id="PS51384">
    <property type="entry name" value="FAD_FR"/>
    <property type="match status" value="1"/>
</dbReference>
<dbReference type="SUPFAM" id="SSF52343">
    <property type="entry name" value="Ferredoxin reductase-like, C-terminal NADP-linked domain"/>
    <property type="match status" value="1"/>
</dbReference>
<reference evidence="10 11" key="1">
    <citation type="submission" date="2023-08" db="EMBL/GenBank/DDBJ databases">
        <title>Black Yeasts Isolated from many extreme environments.</title>
        <authorList>
            <person name="Coleine C."/>
            <person name="Stajich J.E."/>
            <person name="Selbmann L."/>
        </authorList>
    </citation>
    <scope>NUCLEOTIDE SEQUENCE [LARGE SCALE GENOMIC DNA]</scope>
    <source>
        <strain evidence="10 11">CCFEE 5792</strain>
    </source>
</reference>
<dbReference type="EMBL" id="JAVRRD010000003">
    <property type="protein sequence ID" value="KAK5061257.1"/>
    <property type="molecule type" value="Genomic_DNA"/>
</dbReference>
<accession>A0AAV9NPW7</accession>
<name>A0AAV9NPW7_9EURO</name>
<evidence type="ECO:0000313" key="11">
    <source>
        <dbReference type="Proteomes" id="UP001358417"/>
    </source>
</evidence>
<comment type="caution">
    <text evidence="10">The sequence shown here is derived from an EMBL/GenBank/DDBJ whole genome shotgun (WGS) entry which is preliminary data.</text>
</comment>
<comment type="subcellular location">
    <subcellularLocation>
        <location evidence="1">Membrane</location>
        <topology evidence="1">Multi-pass membrane protein</topology>
    </subcellularLocation>
</comment>
<evidence type="ECO:0000313" key="10">
    <source>
        <dbReference type="EMBL" id="KAK5061257.1"/>
    </source>
</evidence>
<dbReference type="CDD" id="cd06186">
    <property type="entry name" value="NOX_Duox_like_FAD_NADP"/>
    <property type="match status" value="1"/>
</dbReference>
<dbReference type="InterPro" id="IPR039261">
    <property type="entry name" value="FNR_nucleotide-bd"/>
</dbReference>
<sequence length="714" mass="80683">MDELHPAELSKILRLPLKSTGTLLKALEESGGHGPPSTLDPEHIRRIIAAILWHRKFILTYYLAIGSIIAISCSVTLYHRARRWHRKRQAHNASNILATSSSSTSSSSSSTLHEASIFPATKNTETTPLLASEKTVLRPRPAFLNRLKACLIYQPRPIYALTSRVNVLPDNATTISILLFAALNLFYLLFRAPLQLEWIFIIGDRAGLLFVVNLPVLYILAAKTNQPIKFLTGWSYEGLNLFHRRLGEWMIIFSVIHMFGMLTVWYTILRPLGYTIIIYLTSPTVYLGIVAILSYFVIYATSTGWFRQLYYEAFLGLHIAFQAAALVFLFFHYPTAKPYVVATFLVWAIDRVFWRSTLSSRKFIATLEVAPDEKTVLVHCDIDLQQRTFGMRTGLHHGWQPGQHLFLTVPSMGTKHRFQTHPFTIASPAPPEEVGIKSWPLQLIIRSIDGFSLDLLNYARHHQHCEVILEGPHGAMHAPEAANHSDRVCFVAGGSGIAVTYPLAWHHQIKKQNQHNAVVNLRTVYKDGSKHTPTVLDCGSVFDTRKFSHFWVRQDPRHKRWISIVPKASAFGFDGRNVRLDMEYTAKEDNLEEVTNLITRTYDTRRPGPDGGRPDMKSELWEWVTSIGISSSSSTTTLDTSTHTLLGEQEDAPTSSSSSSYHSLPPKSIKDRKREKICVIVSGPDGLVRDIRNMVSQLACEGWNIEVCVEKFGW</sequence>
<keyword evidence="2" id="KW-0813">Transport</keyword>
<feature type="transmembrane region" description="Helical" evidence="8">
    <location>
        <begin position="309"/>
        <end position="330"/>
    </location>
</feature>
<dbReference type="SFLD" id="SFLDS00052">
    <property type="entry name" value="Ferric_Reductase_Domain"/>
    <property type="match status" value="1"/>
</dbReference>
<dbReference type="PANTHER" id="PTHR32361">
    <property type="entry name" value="FERRIC/CUPRIC REDUCTASE TRANSMEMBRANE COMPONENT"/>
    <property type="match status" value="1"/>
</dbReference>
<gene>
    <name evidence="10" type="ORF">LTR84_007799</name>
</gene>
<evidence type="ECO:0000256" key="6">
    <source>
        <dbReference type="ARBA" id="ARBA00023136"/>
    </source>
</evidence>
<evidence type="ECO:0000256" key="1">
    <source>
        <dbReference type="ARBA" id="ARBA00004141"/>
    </source>
</evidence>
<dbReference type="Proteomes" id="UP001358417">
    <property type="component" value="Unassembled WGS sequence"/>
</dbReference>
<evidence type="ECO:0000259" key="9">
    <source>
        <dbReference type="PROSITE" id="PS51384"/>
    </source>
</evidence>
<dbReference type="RefSeq" id="XP_064710354.1">
    <property type="nucleotide sequence ID" value="XM_064851351.1"/>
</dbReference>
<keyword evidence="5" id="KW-0406">Ion transport</keyword>
<dbReference type="InterPro" id="IPR051410">
    <property type="entry name" value="Ferric/Cupric_Reductase"/>
</dbReference>
<dbReference type="Gene3D" id="3.40.50.80">
    <property type="entry name" value="Nucleotide-binding domain of ferredoxin-NADP reductase (FNR) module"/>
    <property type="match status" value="1"/>
</dbReference>
<feature type="transmembrane region" description="Helical" evidence="8">
    <location>
        <begin position="172"/>
        <end position="192"/>
    </location>
</feature>
<dbReference type="PANTHER" id="PTHR32361:SF28">
    <property type="entry name" value="FRP1P"/>
    <property type="match status" value="1"/>
</dbReference>
<dbReference type="GO" id="GO:0005886">
    <property type="term" value="C:plasma membrane"/>
    <property type="evidence" value="ECO:0007669"/>
    <property type="project" value="TreeGrafter"/>
</dbReference>
<dbReference type="GO" id="GO:0006826">
    <property type="term" value="P:iron ion transport"/>
    <property type="evidence" value="ECO:0007669"/>
    <property type="project" value="TreeGrafter"/>
</dbReference>
<feature type="transmembrane region" description="Helical" evidence="8">
    <location>
        <begin position="59"/>
        <end position="78"/>
    </location>
</feature>
<feature type="domain" description="FAD-binding FR-type" evidence="9">
    <location>
        <begin position="351"/>
        <end position="479"/>
    </location>
</feature>
<evidence type="ECO:0000256" key="4">
    <source>
        <dbReference type="ARBA" id="ARBA00022989"/>
    </source>
</evidence>
<dbReference type="GeneID" id="89975964"/>
<feature type="transmembrane region" description="Helical" evidence="8">
    <location>
        <begin position="198"/>
        <end position="221"/>
    </location>
</feature>
<organism evidence="10 11">
    <name type="scientific">Exophiala bonariae</name>
    <dbReference type="NCBI Taxonomy" id="1690606"/>
    <lineage>
        <taxon>Eukaryota</taxon>
        <taxon>Fungi</taxon>
        <taxon>Dikarya</taxon>
        <taxon>Ascomycota</taxon>
        <taxon>Pezizomycotina</taxon>
        <taxon>Eurotiomycetes</taxon>
        <taxon>Chaetothyriomycetidae</taxon>
        <taxon>Chaetothyriales</taxon>
        <taxon>Herpotrichiellaceae</taxon>
        <taxon>Exophiala</taxon>
    </lineage>
</organism>
<protein>
    <recommendedName>
        <fullName evidence="9">FAD-binding FR-type domain-containing protein</fullName>
    </recommendedName>
</protein>
<dbReference type="AlphaFoldDB" id="A0AAV9NPW7"/>